<dbReference type="InterPro" id="IPR036513">
    <property type="entry name" value="STAS_dom_sf"/>
</dbReference>
<evidence type="ECO:0000259" key="1">
    <source>
        <dbReference type="PROSITE" id="PS50801"/>
    </source>
</evidence>
<name>B3PLM1_CELJU</name>
<dbReference type="PANTHER" id="PTHR33495">
    <property type="entry name" value="ANTI-SIGMA FACTOR ANTAGONIST TM_1081-RELATED-RELATED"/>
    <property type="match status" value="1"/>
</dbReference>
<dbReference type="OrthoDB" id="278639at2"/>
<dbReference type="Proteomes" id="UP000001036">
    <property type="component" value="Chromosome"/>
</dbReference>
<reference evidence="2 3" key="1">
    <citation type="journal article" date="2008" name="J. Bacteriol.">
        <title>Insights into plant cell wall degradation from the genome sequence of the soil bacterium Cellvibrio japonicus.</title>
        <authorList>
            <person name="Deboy R.T."/>
            <person name="Mongodin E.F."/>
            <person name="Fouts D.E."/>
            <person name="Tailford L.E."/>
            <person name="Khouri H."/>
            <person name="Emerson J.B."/>
            <person name="Mohamoud Y."/>
            <person name="Watkins K."/>
            <person name="Henrissat B."/>
            <person name="Gilbert H.J."/>
            <person name="Nelson K.E."/>
        </authorList>
    </citation>
    <scope>NUCLEOTIDE SEQUENCE [LARGE SCALE GENOMIC DNA]</scope>
    <source>
        <strain evidence="2 3">Ueda107</strain>
    </source>
</reference>
<dbReference type="eggNOG" id="COG1366">
    <property type="taxonomic scope" value="Bacteria"/>
</dbReference>
<dbReference type="STRING" id="498211.CJA_2641"/>
<evidence type="ECO:0000313" key="2">
    <source>
        <dbReference type="EMBL" id="ACE83231.1"/>
    </source>
</evidence>
<dbReference type="Pfam" id="PF01740">
    <property type="entry name" value="STAS"/>
    <property type="match status" value="1"/>
</dbReference>
<accession>B3PLM1</accession>
<dbReference type="Gene3D" id="3.30.750.24">
    <property type="entry name" value="STAS domain"/>
    <property type="match status" value="1"/>
</dbReference>
<dbReference type="CDD" id="cd07043">
    <property type="entry name" value="STAS_anti-anti-sigma_factors"/>
    <property type="match status" value="1"/>
</dbReference>
<dbReference type="HOGENOM" id="CLU_115403_9_4_6"/>
<proteinExistence type="predicted"/>
<dbReference type="InterPro" id="IPR002645">
    <property type="entry name" value="STAS_dom"/>
</dbReference>
<dbReference type="PROSITE" id="PS50801">
    <property type="entry name" value="STAS"/>
    <property type="match status" value="1"/>
</dbReference>
<sequence length="92" mass="10086">MAEAKAIRMPRRFDYSSSGDFNLAVTNALGESSHIVLDGEVLDYIDSAGIGLLVMAQKRAQSQQAKVSMINLKPAILEILQLANLQKIIDIR</sequence>
<dbReference type="SUPFAM" id="SSF52091">
    <property type="entry name" value="SpoIIaa-like"/>
    <property type="match status" value="1"/>
</dbReference>
<dbReference type="GO" id="GO:0043856">
    <property type="term" value="F:anti-sigma factor antagonist activity"/>
    <property type="evidence" value="ECO:0007669"/>
    <property type="project" value="TreeGrafter"/>
</dbReference>
<protein>
    <submittedName>
        <fullName evidence="2">Putative SpoIIAA family protein</fullName>
    </submittedName>
</protein>
<feature type="domain" description="STAS" evidence="1">
    <location>
        <begin position="1"/>
        <end position="92"/>
    </location>
</feature>
<keyword evidence="3" id="KW-1185">Reference proteome</keyword>
<gene>
    <name evidence="2" type="ordered locus">CJA_2641</name>
</gene>
<evidence type="ECO:0000313" key="3">
    <source>
        <dbReference type="Proteomes" id="UP000001036"/>
    </source>
</evidence>
<dbReference type="KEGG" id="cja:CJA_2641"/>
<dbReference type="RefSeq" id="WP_012488236.1">
    <property type="nucleotide sequence ID" value="NC_010995.1"/>
</dbReference>
<dbReference type="EMBL" id="CP000934">
    <property type="protein sequence ID" value="ACE83231.1"/>
    <property type="molecule type" value="Genomic_DNA"/>
</dbReference>
<organism evidence="2 3">
    <name type="scientific">Cellvibrio japonicus (strain Ueda107)</name>
    <name type="common">Pseudomonas fluorescens subsp. cellulosa</name>
    <dbReference type="NCBI Taxonomy" id="498211"/>
    <lineage>
        <taxon>Bacteria</taxon>
        <taxon>Pseudomonadati</taxon>
        <taxon>Pseudomonadota</taxon>
        <taxon>Gammaproteobacteria</taxon>
        <taxon>Cellvibrionales</taxon>
        <taxon>Cellvibrionaceae</taxon>
        <taxon>Cellvibrio</taxon>
    </lineage>
</organism>
<dbReference type="AlphaFoldDB" id="B3PLM1"/>